<keyword evidence="2" id="KW-0808">Transferase</keyword>
<name>A0ABS8UNZ7_DATST</name>
<evidence type="ECO:0000313" key="5">
    <source>
        <dbReference type="EMBL" id="MCD9560190.1"/>
    </source>
</evidence>
<evidence type="ECO:0000259" key="4">
    <source>
        <dbReference type="Pfam" id="PF00891"/>
    </source>
</evidence>
<evidence type="ECO:0000256" key="3">
    <source>
        <dbReference type="ARBA" id="ARBA00022691"/>
    </source>
</evidence>
<dbReference type="Pfam" id="PF00891">
    <property type="entry name" value="Methyltransf_2"/>
    <property type="match status" value="1"/>
</dbReference>
<proteinExistence type="predicted"/>
<dbReference type="SUPFAM" id="SSF53335">
    <property type="entry name" value="S-adenosyl-L-methionine-dependent methyltransferases"/>
    <property type="match status" value="1"/>
</dbReference>
<dbReference type="PANTHER" id="PTHR11746">
    <property type="entry name" value="O-METHYLTRANSFERASE"/>
    <property type="match status" value="1"/>
</dbReference>
<dbReference type="Gene3D" id="3.40.50.150">
    <property type="entry name" value="Vaccinia Virus protein VP39"/>
    <property type="match status" value="1"/>
</dbReference>
<evidence type="ECO:0000256" key="2">
    <source>
        <dbReference type="ARBA" id="ARBA00022679"/>
    </source>
</evidence>
<feature type="domain" description="O-methyltransferase C-terminal" evidence="4">
    <location>
        <begin position="39"/>
        <end position="89"/>
    </location>
</feature>
<sequence length="147" mass="16174">MASQGYNTWKNPEMNSLMLNAMSGVSEAFMKAILEGYDVVLNNMTDDECKQIMKSCYNALPEKGKFIACEPVLPHHTDDSKRTRALLSISLLRLFTVPRASTGLRKNTGISPDQSVLPTAGVSTSITSSPFSNFTSCEYNLSRPLMV</sequence>
<dbReference type="InterPro" id="IPR001077">
    <property type="entry name" value="COMT_C"/>
</dbReference>
<dbReference type="Proteomes" id="UP000823775">
    <property type="component" value="Unassembled WGS sequence"/>
</dbReference>
<keyword evidence="1" id="KW-0489">Methyltransferase</keyword>
<comment type="caution">
    <text evidence="5">The sequence shown here is derived from an EMBL/GenBank/DDBJ whole genome shotgun (WGS) entry which is preliminary data.</text>
</comment>
<gene>
    <name evidence="5" type="ORF">HAX54_018687</name>
</gene>
<keyword evidence="6" id="KW-1185">Reference proteome</keyword>
<evidence type="ECO:0000256" key="1">
    <source>
        <dbReference type="ARBA" id="ARBA00022603"/>
    </source>
</evidence>
<keyword evidence="3" id="KW-0949">S-adenosyl-L-methionine</keyword>
<organism evidence="5 6">
    <name type="scientific">Datura stramonium</name>
    <name type="common">Jimsonweed</name>
    <name type="synonym">Common thornapple</name>
    <dbReference type="NCBI Taxonomy" id="4076"/>
    <lineage>
        <taxon>Eukaryota</taxon>
        <taxon>Viridiplantae</taxon>
        <taxon>Streptophyta</taxon>
        <taxon>Embryophyta</taxon>
        <taxon>Tracheophyta</taxon>
        <taxon>Spermatophyta</taxon>
        <taxon>Magnoliopsida</taxon>
        <taxon>eudicotyledons</taxon>
        <taxon>Gunneridae</taxon>
        <taxon>Pentapetalae</taxon>
        <taxon>asterids</taxon>
        <taxon>lamiids</taxon>
        <taxon>Solanales</taxon>
        <taxon>Solanaceae</taxon>
        <taxon>Solanoideae</taxon>
        <taxon>Datureae</taxon>
        <taxon>Datura</taxon>
    </lineage>
</organism>
<reference evidence="5 6" key="1">
    <citation type="journal article" date="2021" name="BMC Genomics">
        <title>Datura genome reveals duplications of psychoactive alkaloid biosynthetic genes and high mutation rate following tissue culture.</title>
        <authorList>
            <person name="Rajewski A."/>
            <person name="Carter-House D."/>
            <person name="Stajich J."/>
            <person name="Litt A."/>
        </authorList>
    </citation>
    <scope>NUCLEOTIDE SEQUENCE [LARGE SCALE GENOMIC DNA]</scope>
    <source>
        <strain evidence="5">AR-01</strain>
    </source>
</reference>
<dbReference type="InterPro" id="IPR016461">
    <property type="entry name" value="COMT-like"/>
</dbReference>
<protein>
    <recommendedName>
        <fullName evidence="4">O-methyltransferase C-terminal domain-containing protein</fullName>
    </recommendedName>
</protein>
<dbReference type="EMBL" id="JACEIK010002282">
    <property type="protein sequence ID" value="MCD9560190.1"/>
    <property type="molecule type" value="Genomic_DNA"/>
</dbReference>
<accession>A0ABS8UNZ7</accession>
<dbReference type="InterPro" id="IPR029063">
    <property type="entry name" value="SAM-dependent_MTases_sf"/>
</dbReference>
<evidence type="ECO:0000313" key="6">
    <source>
        <dbReference type="Proteomes" id="UP000823775"/>
    </source>
</evidence>